<dbReference type="SUPFAM" id="SSF88946">
    <property type="entry name" value="Sigma2 domain of RNA polymerase sigma factors"/>
    <property type="match status" value="1"/>
</dbReference>
<dbReference type="Pfam" id="PF04542">
    <property type="entry name" value="Sigma70_r2"/>
    <property type="match status" value="1"/>
</dbReference>
<evidence type="ECO:0000313" key="8">
    <source>
        <dbReference type="Proteomes" id="UP000297654"/>
    </source>
</evidence>
<dbReference type="InterPro" id="IPR036388">
    <property type="entry name" value="WH-like_DNA-bd_sf"/>
</dbReference>
<evidence type="ECO:0000256" key="1">
    <source>
        <dbReference type="ARBA" id="ARBA00010641"/>
    </source>
</evidence>
<dbReference type="Gene3D" id="1.10.1740.10">
    <property type="match status" value="1"/>
</dbReference>
<protein>
    <submittedName>
        <fullName evidence="7">Sigma-70 family RNA polymerase sigma factor</fullName>
    </submittedName>
</protein>
<evidence type="ECO:0000259" key="5">
    <source>
        <dbReference type="Pfam" id="PF04542"/>
    </source>
</evidence>
<feature type="domain" description="RNA polymerase sigma factor 70 region 4 type 2" evidence="6">
    <location>
        <begin position="107"/>
        <end position="158"/>
    </location>
</feature>
<keyword evidence="2" id="KW-0805">Transcription regulation</keyword>
<dbReference type="OrthoDB" id="3747638at2"/>
<dbReference type="InterPro" id="IPR013325">
    <property type="entry name" value="RNA_pol_sigma_r2"/>
</dbReference>
<accession>A0A1H8MQJ9</accession>
<keyword evidence="8" id="KW-1185">Reference proteome</keyword>
<keyword evidence="3" id="KW-0731">Sigma factor</keyword>
<dbReference type="GO" id="GO:0003677">
    <property type="term" value="F:DNA binding"/>
    <property type="evidence" value="ECO:0007669"/>
    <property type="project" value="InterPro"/>
</dbReference>
<organism evidence="7 8">
    <name type="scientific">Cryobacterium luteum</name>
    <dbReference type="NCBI Taxonomy" id="1424661"/>
    <lineage>
        <taxon>Bacteria</taxon>
        <taxon>Bacillati</taxon>
        <taxon>Actinomycetota</taxon>
        <taxon>Actinomycetes</taxon>
        <taxon>Micrococcales</taxon>
        <taxon>Microbacteriaceae</taxon>
        <taxon>Cryobacterium</taxon>
    </lineage>
</organism>
<dbReference type="InterPro" id="IPR039425">
    <property type="entry name" value="RNA_pol_sigma-70-like"/>
</dbReference>
<evidence type="ECO:0000313" key="7">
    <source>
        <dbReference type="EMBL" id="TFB83237.1"/>
    </source>
</evidence>
<feature type="domain" description="RNA polymerase sigma-70 region 2" evidence="5">
    <location>
        <begin position="19"/>
        <end position="81"/>
    </location>
</feature>
<dbReference type="GO" id="GO:0016987">
    <property type="term" value="F:sigma factor activity"/>
    <property type="evidence" value="ECO:0007669"/>
    <property type="project" value="UniProtKB-KW"/>
</dbReference>
<dbReference type="InterPro" id="IPR013249">
    <property type="entry name" value="RNA_pol_sigma70_r4_t2"/>
</dbReference>
<dbReference type="Proteomes" id="UP000297654">
    <property type="component" value="Unassembled WGS sequence"/>
</dbReference>
<evidence type="ECO:0000256" key="2">
    <source>
        <dbReference type="ARBA" id="ARBA00023015"/>
    </source>
</evidence>
<dbReference type="Pfam" id="PF08281">
    <property type="entry name" value="Sigma70_r4_2"/>
    <property type="match status" value="1"/>
</dbReference>
<sequence length="181" mass="20184">MSAADWQARFQVAIKYSEGDLFRYFLRRISNPADAAEAYGELLITAWKLHRKMPPDVAEARMWLFGVAHNVLRSTRRNSARYSAAVQRFADELRTTPVPQPEDKGVELRDAIASLSASESELVRLIYWDGFKSHEAASILGINPSTVRSRMTKAKAQLRALLSPAQPEPAHPAHVPCLSVG</sequence>
<dbReference type="NCBIfam" id="TIGR02937">
    <property type="entry name" value="sigma70-ECF"/>
    <property type="match status" value="1"/>
</dbReference>
<dbReference type="Gene3D" id="1.10.10.10">
    <property type="entry name" value="Winged helix-like DNA-binding domain superfamily/Winged helix DNA-binding domain"/>
    <property type="match status" value="1"/>
</dbReference>
<dbReference type="RefSeq" id="WP_092113162.1">
    <property type="nucleotide sequence ID" value="NZ_FOCN01000061.1"/>
</dbReference>
<name>A0A1H8MQJ9_9MICO</name>
<gene>
    <name evidence="7" type="ORF">E3O10_16940</name>
</gene>
<dbReference type="InterPro" id="IPR013324">
    <property type="entry name" value="RNA_pol_sigma_r3/r4-like"/>
</dbReference>
<dbReference type="PANTHER" id="PTHR43133:SF25">
    <property type="entry name" value="RNA POLYMERASE SIGMA FACTOR RFAY-RELATED"/>
    <property type="match status" value="1"/>
</dbReference>
<dbReference type="AlphaFoldDB" id="A0A1H8MQJ9"/>
<dbReference type="GO" id="GO:0006352">
    <property type="term" value="P:DNA-templated transcription initiation"/>
    <property type="evidence" value="ECO:0007669"/>
    <property type="project" value="InterPro"/>
</dbReference>
<dbReference type="InterPro" id="IPR014284">
    <property type="entry name" value="RNA_pol_sigma-70_dom"/>
</dbReference>
<comment type="similarity">
    <text evidence="1">Belongs to the sigma-70 factor family. ECF subfamily.</text>
</comment>
<evidence type="ECO:0000256" key="3">
    <source>
        <dbReference type="ARBA" id="ARBA00023082"/>
    </source>
</evidence>
<keyword evidence="4" id="KW-0804">Transcription</keyword>
<dbReference type="STRING" id="1424661.SAMN05216281_1612"/>
<dbReference type="InterPro" id="IPR007627">
    <property type="entry name" value="RNA_pol_sigma70_r2"/>
</dbReference>
<dbReference type="PANTHER" id="PTHR43133">
    <property type="entry name" value="RNA POLYMERASE ECF-TYPE SIGMA FACTO"/>
    <property type="match status" value="1"/>
</dbReference>
<proteinExistence type="inferred from homology"/>
<dbReference type="CDD" id="cd06171">
    <property type="entry name" value="Sigma70_r4"/>
    <property type="match status" value="1"/>
</dbReference>
<reference evidence="7 8" key="1">
    <citation type="submission" date="2019-03" db="EMBL/GenBank/DDBJ databases">
        <title>Genomics of glacier-inhabiting Cryobacterium strains.</title>
        <authorList>
            <person name="Liu Q."/>
            <person name="Xin Y.-H."/>
        </authorList>
    </citation>
    <scope>NUCLEOTIDE SEQUENCE [LARGE SCALE GENOMIC DNA]</scope>
    <source>
        <strain evidence="7 8">Hh15</strain>
    </source>
</reference>
<evidence type="ECO:0000259" key="6">
    <source>
        <dbReference type="Pfam" id="PF08281"/>
    </source>
</evidence>
<dbReference type="EMBL" id="SOFF01000053">
    <property type="protein sequence ID" value="TFB83237.1"/>
    <property type="molecule type" value="Genomic_DNA"/>
</dbReference>
<evidence type="ECO:0000256" key="4">
    <source>
        <dbReference type="ARBA" id="ARBA00023163"/>
    </source>
</evidence>
<comment type="caution">
    <text evidence="7">The sequence shown here is derived from an EMBL/GenBank/DDBJ whole genome shotgun (WGS) entry which is preliminary data.</text>
</comment>
<dbReference type="SUPFAM" id="SSF88659">
    <property type="entry name" value="Sigma3 and sigma4 domains of RNA polymerase sigma factors"/>
    <property type="match status" value="1"/>
</dbReference>